<sequence length="365" mass="42189">MRAYIRKIFSPYLTVTEARNGIEALKVAMSQKINLILCDVMMPGMDGPEMLRRLRGERKTRLLPVIFVTPCTANLFGGQADGVVDCISKPFRVRDMLARVHLQLQLGKRRVRLEEDFEVRSHELQVLTDLSPVRRKPQLVDATEHGLISRLGYLGWIPMEKMIRIWRACFEQEKSSSMVRRIQWNSNCWTHVAISPLVSPDGAMLGAFGAITDINEQHRAEEARIALAEEREHIAASKAEDAEAQRQLEVKRRRVHLELLIDVTSHELRYYTKRRKTAMKHKVQVTEINKQEVVRTNMKGLRDLLHDCKKRNMCYAPTDRMLAELEDDLQAMDSITHRYYTKRCGLAQGWLHSHFLAPPIDAHFS</sequence>
<comment type="caution">
    <text evidence="5">The sequence shown here is derived from an EMBL/GenBank/DDBJ whole genome shotgun (WGS) entry which is preliminary data.</text>
</comment>
<dbReference type="PANTHER" id="PTHR43547">
    <property type="entry name" value="TWO-COMPONENT HISTIDINE KINASE"/>
    <property type="match status" value="1"/>
</dbReference>
<evidence type="ECO:0000313" key="6">
    <source>
        <dbReference type="Proteomes" id="UP000011668"/>
    </source>
</evidence>
<evidence type="ECO:0000256" key="3">
    <source>
        <dbReference type="SAM" id="Coils"/>
    </source>
</evidence>
<evidence type="ECO:0000256" key="2">
    <source>
        <dbReference type="PROSITE-ProRule" id="PRU00169"/>
    </source>
</evidence>
<evidence type="ECO:0000313" key="5">
    <source>
        <dbReference type="EMBL" id="ELU37249.1"/>
    </source>
</evidence>
<dbReference type="STRING" id="983506.L8WLP2"/>
<feature type="domain" description="Response regulatory" evidence="4">
    <location>
        <begin position="1"/>
        <end position="104"/>
    </location>
</feature>
<dbReference type="EMBL" id="AFRT01002772">
    <property type="protein sequence ID" value="ELU37249.1"/>
    <property type="molecule type" value="Genomic_DNA"/>
</dbReference>
<name>L8WLP2_THACA</name>
<dbReference type="HOGENOM" id="CLU_759057_0_0_1"/>
<organism evidence="5 6">
    <name type="scientific">Thanatephorus cucumeris (strain AG1-IA)</name>
    <name type="common">Rice sheath blight fungus</name>
    <name type="synonym">Rhizoctonia solani</name>
    <dbReference type="NCBI Taxonomy" id="983506"/>
    <lineage>
        <taxon>Eukaryota</taxon>
        <taxon>Fungi</taxon>
        <taxon>Dikarya</taxon>
        <taxon>Basidiomycota</taxon>
        <taxon>Agaricomycotina</taxon>
        <taxon>Agaricomycetes</taxon>
        <taxon>Cantharellales</taxon>
        <taxon>Ceratobasidiaceae</taxon>
        <taxon>Rhizoctonia</taxon>
        <taxon>Rhizoctonia solani AG-1</taxon>
    </lineage>
</organism>
<dbReference type="Pfam" id="PF00072">
    <property type="entry name" value="Response_reg"/>
    <property type="match status" value="1"/>
</dbReference>
<feature type="coiled-coil region" evidence="3">
    <location>
        <begin position="211"/>
        <end position="240"/>
    </location>
</feature>
<keyword evidence="6" id="KW-1185">Reference proteome</keyword>
<dbReference type="PANTHER" id="PTHR43547:SF2">
    <property type="entry name" value="HYBRID SIGNAL TRANSDUCTION HISTIDINE KINASE C"/>
    <property type="match status" value="1"/>
</dbReference>
<gene>
    <name evidence="5" type="ORF">AG1IA_08727</name>
</gene>
<dbReference type="Gene3D" id="3.30.450.20">
    <property type="entry name" value="PAS domain"/>
    <property type="match status" value="1"/>
</dbReference>
<dbReference type="InterPro" id="IPR035965">
    <property type="entry name" value="PAS-like_dom_sf"/>
</dbReference>
<dbReference type="SUPFAM" id="SSF55785">
    <property type="entry name" value="PYP-like sensor domain (PAS domain)"/>
    <property type="match status" value="1"/>
</dbReference>
<dbReference type="InterPro" id="IPR001789">
    <property type="entry name" value="Sig_transdc_resp-reg_receiver"/>
</dbReference>
<dbReference type="SUPFAM" id="SSF52172">
    <property type="entry name" value="CheY-like"/>
    <property type="match status" value="1"/>
</dbReference>
<dbReference type="Gene3D" id="3.40.50.2300">
    <property type="match status" value="1"/>
</dbReference>
<reference evidence="5 6" key="1">
    <citation type="journal article" date="2013" name="Nat. Commun.">
        <title>The evolution and pathogenic mechanisms of the rice sheath blight pathogen.</title>
        <authorList>
            <person name="Zheng A."/>
            <person name="Lin R."/>
            <person name="Xu L."/>
            <person name="Qin P."/>
            <person name="Tang C."/>
            <person name="Ai P."/>
            <person name="Zhang D."/>
            <person name="Liu Y."/>
            <person name="Sun Z."/>
            <person name="Feng H."/>
            <person name="Wang Y."/>
            <person name="Chen Y."/>
            <person name="Liang X."/>
            <person name="Fu R."/>
            <person name="Li Q."/>
            <person name="Zhang J."/>
            <person name="Yu X."/>
            <person name="Xie Z."/>
            <person name="Ding L."/>
            <person name="Guan P."/>
            <person name="Tang J."/>
            <person name="Liang Y."/>
            <person name="Wang S."/>
            <person name="Deng Q."/>
            <person name="Li S."/>
            <person name="Zhu J."/>
            <person name="Wang L."/>
            <person name="Liu H."/>
            <person name="Li P."/>
        </authorList>
    </citation>
    <scope>NUCLEOTIDE SEQUENCE [LARGE SCALE GENOMIC DNA]</scope>
    <source>
        <strain evidence="6">AG-1 IA</strain>
    </source>
</reference>
<dbReference type="AlphaFoldDB" id="L8WLP2"/>
<protein>
    <submittedName>
        <fullName evidence="5">Response regulator receiver domain-containing protein</fullName>
    </submittedName>
</protein>
<evidence type="ECO:0000256" key="1">
    <source>
        <dbReference type="ARBA" id="ARBA00022553"/>
    </source>
</evidence>
<dbReference type="OrthoDB" id="60033at2759"/>
<proteinExistence type="predicted"/>
<dbReference type="PROSITE" id="PS50110">
    <property type="entry name" value="RESPONSE_REGULATORY"/>
    <property type="match status" value="1"/>
</dbReference>
<dbReference type="SMART" id="SM00448">
    <property type="entry name" value="REC"/>
    <property type="match status" value="1"/>
</dbReference>
<feature type="modified residue" description="4-aspartylphosphate" evidence="2">
    <location>
        <position position="39"/>
    </location>
</feature>
<dbReference type="InterPro" id="IPR011006">
    <property type="entry name" value="CheY-like_superfamily"/>
</dbReference>
<accession>L8WLP2</accession>
<evidence type="ECO:0000259" key="4">
    <source>
        <dbReference type="PROSITE" id="PS50110"/>
    </source>
</evidence>
<keyword evidence="1 2" id="KW-0597">Phosphoprotein</keyword>
<keyword evidence="3" id="KW-0175">Coiled coil</keyword>
<dbReference type="Proteomes" id="UP000011668">
    <property type="component" value="Unassembled WGS sequence"/>
</dbReference>
<dbReference type="GO" id="GO:0000155">
    <property type="term" value="F:phosphorelay sensor kinase activity"/>
    <property type="evidence" value="ECO:0007669"/>
    <property type="project" value="TreeGrafter"/>
</dbReference>